<dbReference type="Gene3D" id="3.40.50.1820">
    <property type="entry name" value="alpha/beta hydrolase"/>
    <property type="match status" value="1"/>
</dbReference>
<dbReference type="SUPFAM" id="SSF53474">
    <property type="entry name" value="alpha/beta-Hydrolases"/>
    <property type="match status" value="1"/>
</dbReference>
<keyword evidence="5" id="KW-1185">Reference proteome</keyword>
<dbReference type="PRINTS" id="PR00111">
    <property type="entry name" value="ABHYDROLASE"/>
</dbReference>
<reference evidence="5 6" key="2">
    <citation type="submission" date="2016-10" db="EMBL/GenBank/DDBJ databases">
        <authorList>
            <person name="Varghese N."/>
            <person name="Submissions S."/>
        </authorList>
    </citation>
    <scope>NUCLEOTIDE SEQUENCE [LARGE SCALE GENOMIC DNA]</scope>
    <source>
        <strain evidence="6">ATCC 20501</strain>
        <strain evidence="4 5">CGMCC 4.3529</strain>
    </source>
</reference>
<protein>
    <submittedName>
        <fullName evidence="3">Pimeloyl-ACP methyl ester carboxylesterase</fullName>
    </submittedName>
</protein>
<keyword evidence="1" id="KW-0378">Hydrolase</keyword>
<organism evidence="3 6">
    <name type="scientific">Saccharopolyspora kobensis</name>
    <dbReference type="NCBI Taxonomy" id="146035"/>
    <lineage>
        <taxon>Bacteria</taxon>
        <taxon>Bacillati</taxon>
        <taxon>Actinomycetota</taxon>
        <taxon>Actinomycetes</taxon>
        <taxon>Pseudonocardiales</taxon>
        <taxon>Pseudonocardiaceae</taxon>
        <taxon>Saccharopolyspora</taxon>
    </lineage>
</organism>
<dbReference type="PANTHER" id="PTHR43798:SF31">
    <property type="entry name" value="AB HYDROLASE SUPERFAMILY PROTEIN YCLE"/>
    <property type="match status" value="1"/>
</dbReference>
<dbReference type="InterPro" id="IPR050266">
    <property type="entry name" value="AB_hydrolase_sf"/>
</dbReference>
<dbReference type="Proteomes" id="UP000236729">
    <property type="component" value="Unassembled WGS sequence"/>
</dbReference>
<dbReference type="InterPro" id="IPR029058">
    <property type="entry name" value="AB_hydrolase_fold"/>
</dbReference>
<evidence type="ECO:0000256" key="1">
    <source>
        <dbReference type="ARBA" id="ARBA00022801"/>
    </source>
</evidence>
<dbReference type="GO" id="GO:0016787">
    <property type="term" value="F:hydrolase activity"/>
    <property type="evidence" value="ECO:0007669"/>
    <property type="project" value="UniProtKB-KW"/>
</dbReference>
<accession>A0A1H5TVY9</accession>
<dbReference type="EMBL" id="FNVB01000002">
    <property type="protein sequence ID" value="SEF66995.1"/>
    <property type="molecule type" value="Genomic_DNA"/>
</dbReference>
<proteinExistence type="predicted"/>
<evidence type="ECO:0000313" key="3">
    <source>
        <dbReference type="EMBL" id="SEF66995.1"/>
    </source>
</evidence>
<dbReference type="SMR" id="A0A1H5TVY9"/>
<dbReference type="EMBL" id="FOME01000001">
    <property type="protein sequence ID" value="SFC41713.1"/>
    <property type="molecule type" value="Genomic_DNA"/>
</dbReference>
<dbReference type="RefSeq" id="WP_093345895.1">
    <property type="nucleotide sequence ID" value="NZ_FNVB01000002.1"/>
</dbReference>
<evidence type="ECO:0000313" key="5">
    <source>
        <dbReference type="Proteomes" id="UP000199690"/>
    </source>
</evidence>
<dbReference type="Pfam" id="PF00561">
    <property type="entry name" value="Abhydrolase_1"/>
    <property type="match status" value="1"/>
</dbReference>
<evidence type="ECO:0000313" key="4">
    <source>
        <dbReference type="EMBL" id="SFC41713.1"/>
    </source>
</evidence>
<dbReference type="AlphaFoldDB" id="A0A1H5TVY9"/>
<evidence type="ECO:0000313" key="6">
    <source>
        <dbReference type="Proteomes" id="UP000236729"/>
    </source>
</evidence>
<reference evidence="3" key="1">
    <citation type="submission" date="2016-10" db="EMBL/GenBank/DDBJ databases">
        <authorList>
            <person name="de Groot N.N."/>
        </authorList>
    </citation>
    <scope>NUCLEOTIDE SEQUENCE [LARGE SCALE GENOMIC DNA]</scope>
    <source>
        <strain evidence="3">ATCC 20501</strain>
    </source>
</reference>
<dbReference type="InterPro" id="IPR000073">
    <property type="entry name" value="AB_hydrolase_1"/>
</dbReference>
<sequence length="267" mass="29783">MNTIDITKIPVPGGELHVEVVGSGPPVVMLHAGFFGAGMWDEQLDLAADHRLIRYDARSHGRSSTLMADMHPHEDLLAVLDHFELESASLVGNSMGGLTAFMFALQHPERVDRMVLFGPGVPPVEFHDPFVLDRYREQEAAKEAMDADGFVESLMRLAVDGPHREPDQVDPEIRRRCWEMAMTTITAHHTATGRQLEVDVRSRLEEIATPTVLVVGELESTDLHRMAGEAARRMPNAELVEFADCGHMTNMERPQRANDLIRRHLAG</sequence>
<dbReference type="Proteomes" id="UP000199690">
    <property type="component" value="Unassembled WGS sequence"/>
</dbReference>
<gene>
    <name evidence="3" type="ORF">SAMN02982929_00337</name>
    <name evidence="4" type="ORF">SAMN05216506_101695</name>
</gene>
<feature type="domain" description="AB hydrolase-1" evidence="2">
    <location>
        <begin position="25"/>
        <end position="254"/>
    </location>
</feature>
<name>A0A1H5TVY9_9PSEU</name>
<dbReference type="GO" id="GO:0016020">
    <property type="term" value="C:membrane"/>
    <property type="evidence" value="ECO:0007669"/>
    <property type="project" value="TreeGrafter"/>
</dbReference>
<evidence type="ECO:0000259" key="2">
    <source>
        <dbReference type="Pfam" id="PF00561"/>
    </source>
</evidence>
<accession>A0A1I1J6Y8</accession>
<dbReference type="PANTHER" id="PTHR43798">
    <property type="entry name" value="MONOACYLGLYCEROL LIPASE"/>
    <property type="match status" value="1"/>
</dbReference>